<dbReference type="InterPro" id="IPR023603">
    <property type="entry name" value="Low_specificity_L-TA-like"/>
</dbReference>
<dbReference type="InterPro" id="IPR015424">
    <property type="entry name" value="PyrdxlP-dep_Trfase"/>
</dbReference>
<dbReference type="Gene3D" id="3.40.640.10">
    <property type="entry name" value="Type I PLP-dependent aspartate aminotransferase-like (Major domain)"/>
    <property type="match status" value="1"/>
</dbReference>
<proteinExistence type="inferred from homology"/>
<dbReference type="NCBIfam" id="NF041359">
    <property type="entry name" value="GntG_guanitoxin"/>
    <property type="match status" value="1"/>
</dbReference>
<dbReference type="Gene3D" id="3.30.420.10">
    <property type="entry name" value="Ribonuclease H-like superfamily/Ribonuclease H"/>
    <property type="match status" value="1"/>
</dbReference>
<dbReference type="CDD" id="cd06502">
    <property type="entry name" value="TA_like"/>
    <property type="match status" value="1"/>
</dbReference>
<protein>
    <recommendedName>
        <fullName evidence="5">3'-5' exonuclease domain-containing protein</fullName>
    </recommendedName>
</protein>
<accession>A0A0E9N7Q3</accession>
<evidence type="ECO:0000256" key="3">
    <source>
        <dbReference type="ARBA" id="ARBA00022898"/>
    </source>
</evidence>
<comment type="cofactor">
    <cofactor evidence="1">
        <name>pyridoxal 5'-phosphate</name>
        <dbReference type="ChEBI" id="CHEBI:597326"/>
    </cofactor>
</comment>
<dbReference type="GO" id="GO:0006139">
    <property type="term" value="P:nucleobase-containing compound metabolic process"/>
    <property type="evidence" value="ECO:0007669"/>
    <property type="project" value="InterPro"/>
</dbReference>
<dbReference type="GO" id="GO:0008408">
    <property type="term" value="F:3'-5' exonuclease activity"/>
    <property type="evidence" value="ECO:0007669"/>
    <property type="project" value="InterPro"/>
</dbReference>
<keyword evidence="3" id="KW-0663">Pyridoxal phosphate</keyword>
<dbReference type="GO" id="GO:0005829">
    <property type="term" value="C:cytosol"/>
    <property type="evidence" value="ECO:0007669"/>
    <property type="project" value="TreeGrafter"/>
</dbReference>
<comment type="similarity">
    <text evidence="2">Belongs to the threonine aldolase family.</text>
</comment>
<dbReference type="InterPro" id="IPR001597">
    <property type="entry name" value="ArAA_b-elim_lyase/Thr_aldolase"/>
</dbReference>
<evidence type="ECO:0000256" key="4">
    <source>
        <dbReference type="ARBA" id="ARBA00023239"/>
    </source>
</evidence>
<dbReference type="InterPro" id="IPR012337">
    <property type="entry name" value="RNaseH-like_sf"/>
</dbReference>
<evidence type="ECO:0000313" key="6">
    <source>
        <dbReference type="EMBL" id="GAO45937.1"/>
    </source>
</evidence>
<feature type="domain" description="3'-5' exonuclease" evidence="5">
    <location>
        <begin position="519"/>
        <end position="700"/>
    </location>
</feature>
<dbReference type="AlphaFoldDB" id="A0A0E9N7Q3"/>
<sequence>MTSYLPRTSRVISRQSRAVNLRRITVRNMSGVDSVTATSPTPSYDFRSDTVTTPTASILASLSGYPVGDDVYHEDSTTGELEKFVADLTGKESALFVPTGTMGNQLCIRTWLTQPPHSVLCDHRAHVYAWEAGAMAMLSQAMVSPVTPSNGVYLRAEDVEASLVLGDDIHTAPTKVISLENTLGGTIMPLSAIQRIAGLSKAEGIKLHLDGARLWEASAATGIAMASYGSYFDSMSLCLSKGIGAPMGSVIVGPADFIKKARWFRKAMGGGMRQTGIMAGAARTAIEEVFFGGKLREVHARTKQLAGELMDLGYTFQLPVQTNMIWIDLAAAGVQPSAFALAAEKAGLRVGGGRIVLHHQIVPSAIERLKTVLKELKEQSPAEPLERDYVASKGASVPYGSYGKTQGPFFRRPIELLFQDDHSQHAPLSHIFMSLLRLRFSILSKHLHLATPTRGFYTTTATASSPLPPSFAAFDRISRPKSPMPAITQRQPPLGEMGVKEVKSATNLPSFEYPSTCKFEYIRNTTELDRALGSLRGTTFGFDCEWRPQRRKNITHKVSMIQITDGKKILLIHLPHIKSGFPTSLREWIENPNLLKAGVNIQADGTKLHKDYGIMAEGLVELSWVARSAYTEPGYYNRGVGMISLAELTEKHLGCTVSKDSSTRCGNWESLSLPGKMLKYAANDVYASWKLYEVLATRVGEQSEIDAVEREIKVVSIREVLAKKAELEAEREFEMTAAGKV</sequence>
<dbReference type="SUPFAM" id="SSF53383">
    <property type="entry name" value="PLP-dependent transferases"/>
    <property type="match status" value="1"/>
</dbReference>
<dbReference type="EMBL" id="BACD03000001">
    <property type="protein sequence ID" value="GAO45937.1"/>
    <property type="molecule type" value="Genomic_DNA"/>
</dbReference>
<comment type="caution">
    <text evidence="6">The sequence shown here is derived from an EMBL/GenBank/DDBJ whole genome shotgun (WGS) entry which is preliminary data.</text>
</comment>
<keyword evidence="7" id="KW-1185">Reference proteome</keyword>
<keyword evidence="4" id="KW-0456">Lyase</keyword>
<dbReference type="InterPro" id="IPR015421">
    <property type="entry name" value="PyrdxlP-dep_Trfase_major"/>
</dbReference>
<dbReference type="InterPro" id="IPR002562">
    <property type="entry name" value="3'-5'_exonuclease_dom"/>
</dbReference>
<dbReference type="Pfam" id="PF01212">
    <property type="entry name" value="Beta_elim_lyase"/>
    <property type="match status" value="1"/>
</dbReference>
<dbReference type="PANTHER" id="PTHR48097:SF9">
    <property type="entry name" value="L-THREONINE ALDOLASE"/>
    <property type="match status" value="1"/>
</dbReference>
<evidence type="ECO:0000256" key="1">
    <source>
        <dbReference type="ARBA" id="ARBA00001933"/>
    </source>
</evidence>
<evidence type="ECO:0000256" key="2">
    <source>
        <dbReference type="ARBA" id="ARBA00006966"/>
    </source>
</evidence>
<dbReference type="GO" id="GO:0008732">
    <property type="term" value="F:L-allo-threonine aldolase activity"/>
    <property type="evidence" value="ECO:0007669"/>
    <property type="project" value="TreeGrafter"/>
</dbReference>
<dbReference type="Gene3D" id="3.90.1150.10">
    <property type="entry name" value="Aspartate Aminotransferase, domain 1"/>
    <property type="match status" value="1"/>
</dbReference>
<organism evidence="6 7">
    <name type="scientific">Saitoella complicata (strain BCRC 22490 / CBS 7301 / JCM 7358 / NBRC 10748 / NRRL Y-17804)</name>
    <dbReference type="NCBI Taxonomy" id="698492"/>
    <lineage>
        <taxon>Eukaryota</taxon>
        <taxon>Fungi</taxon>
        <taxon>Dikarya</taxon>
        <taxon>Ascomycota</taxon>
        <taxon>Taphrinomycotina</taxon>
        <taxon>Taphrinomycotina incertae sedis</taxon>
        <taxon>Saitoella</taxon>
    </lineage>
</organism>
<reference evidence="6 7" key="2">
    <citation type="journal article" date="2014" name="J. Gen. Appl. Microbiol.">
        <title>The early diverging ascomycetous budding yeast Saitoella complicata has three histone deacetylases belonging to the Clr6, Hos2, and Rpd3 lineages.</title>
        <authorList>
            <person name="Nishida H."/>
            <person name="Matsumoto T."/>
            <person name="Kondo S."/>
            <person name="Hamamoto M."/>
            <person name="Yoshikawa H."/>
        </authorList>
    </citation>
    <scope>NUCLEOTIDE SEQUENCE [LARGE SCALE GENOMIC DNA]</scope>
    <source>
        <strain evidence="6 7">NRRL Y-17804</strain>
    </source>
</reference>
<dbReference type="GO" id="GO:0006545">
    <property type="term" value="P:glycine biosynthetic process"/>
    <property type="evidence" value="ECO:0007669"/>
    <property type="project" value="TreeGrafter"/>
</dbReference>
<dbReference type="Proteomes" id="UP000033140">
    <property type="component" value="Unassembled WGS sequence"/>
</dbReference>
<dbReference type="FunFam" id="3.40.640.10:FF:000030">
    <property type="entry name" value="Low-specificity L-threonine aldolase"/>
    <property type="match status" value="1"/>
</dbReference>
<dbReference type="Pfam" id="PF01612">
    <property type="entry name" value="DNA_pol_A_exo1"/>
    <property type="match status" value="1"/>
</dbReference>
<dbReference type="GO" id="GO:0006567">
    <property type="term" value="P:L-threonine catabolic process"/>
    <property type="evidence" value="ECO:0007669"/>
    <property type="project" value="TreeGrafter"/>
</dbReference>
<dbReference type="STRING" id="698492.A0A0E9N7Q3"/>
<evidence type="ECO:0000313" key="7">
    <source>
        <dbReference type="Proteomes" id="UP000033140"/>
    </source>
</evidence>
<dbReference type="InterPro" id="IPR036397">
    <property type="entry name" value="RNaseH_sf"/>
</dbReference>
<dbReference type="InterPro" id="IPR015422">
    <property type="entry name" value="PyrdxlP-dep_Trfase_small"/>
</dbReference>
<evidence type="ECO:0000259" key="5">
    <source>
        <dbReference type="SMART" id="SM00474"/>
    </source>
</evidence>
<dbReference type="PANTHER" id="PTHR48097">
    <property type="entry name" value="L-THREONINE ALDOLASE-RELATED"/>
    <property type="match status" value="1"/>
</dbReference>
<dbReference type="SMART" id="SM00474">
    <property type="entry name" value="35EXOc"/>
    <property type="match status" value="1"/>
</dbReference>
<reference evidence="6 7" key="3">
    <citation type="journal article" date="2015" name="Genome Announc.">
        <title>Draft Genome Sequence of the Archiascomycetous Yeast Saitoella complicata.</title>
        <authorList>
            <person name="Yamauchi K."/>
            <person name="Kondo S."/>
            <person name="Hamamoto M."/>
            <person name="Takahashi Y."/>
            <person name="Ogura Y."/>
            <person name="Hayashi T."/>
            <person name="Nishida H."/>
        </authorList>
    </citation>
    <scope>NUCLEOTIDE SEQUENCE [LARGE SCALE GENOMIC DNA]</scope>
    <source>
        <strain evidence="6 7">NRRL Y-17804</strain>
    </source>
</reference>
<name>A0A0E9N7Q3_SAICN</name>
<dbReference type="SUPFAM" id="SSF53098">
    <property type="entry name" value="Ribonuclease H-like"/>
    <property type="match status" value="1"/>
</dbReference>
<reference evidence="6 7" key="1">
    <citation type="journal article" date="2011" name="J. Gen. Appl. Microbiol.">
        <title>Draft genome sequencing of the enigmatic yeast Saitoella complicata.</title>
        <authorList>
            <person name="Nishida H."/>
            <person name="Hamamoto M."/>
            <person name="Sugiyama J."/>
        </authorList>
    </citation>
    <scope>NUCLEOTIDE SEQUENCE [LARGE SCALE GENOMIC DNA]</scope>
    <source>
        <strain evidence="6 7">NRRL Y-17804</strain>
    </source>
</reference>
<dbReference type="GO" id="GO:0003676">
    <property type="term" value="F:nucleic acid binding"/>
    <property type="evidence" value="ECO:0007669"/>
    <property type="project" value="InterPro"/>
</dbReference>
<gene>
    <name evidence="6" type="ORF">G7K_0182-t1</name>
</gene>
<dbReference type="CDD" id="cd06141">
    <property type="entry name" value="WRN_exo"/>
    <property type="match status" value="1"/>
</dbReference>